<gene>
    <name evidence="9" type="ORF">THTE_3693</name>
</gene>
<feature type="domain" description="Glutamate-ammonia ligase adenylyltransferase repeated" evidence="7">
    <location>
        <begin position="99"/>
        <end position="342"/>
    </location>
</feature>
<evidence type="ECO:0000256" key="5">
    <source>
        <dbReference type="ARBA" id="ARBA00022842"/>
    </source>
</evidence>
<keyword evidence="3" id="KW-0547">Nucleotide-binding</keyword>
<dbReference type="PANTHER" id="PTHR30621">
    <property type="entry name" value="GLUTAMINE SYNTHETASE ADENYLYLTRANSFERASE"/>
    <property type="match status" value="1"/>
</dbReference>
<organism evidence="9 10">
    <name type="scientific">Thermogutta terrifontis</name>
    <dbReference type="NCBI Taxonomy" id="1331910"/>
    <lineage>
        <taxon>Bacteria</taxon>
        <taxon>Pseudomonadati</taxon>
        <taxon>Planctomycetota</taxon>
        <taxon>Planctomycetia</taxon>
        <taxon>Pirellulales</taxon>
        <taxon>Thermoguttaceae</taxon>
        <taxon>Thermogutta</taxon>
    </lineage>
</organism>
<dbReference type="GO" id="GO:0000820">
    <property type="term" value="P:regulation of glutamine family amino acid metabolic process"/>
    <property type="evidence" value="ECO:0007669"/>
    <property type="project" value="TreeGrafter"/>
</dbReference>
<keyword evidence="9" id="KW-0436">Ligase</keyword>
<sequence>MEIATVRSFLEQPELARSWLGRLKVRDVDRGLRNFLGIARQGIPPDLLAHLAHQLGERLPTLADPDMALNNLERFFSAARNPLSLAALFERDPEALPPLLQIFSTSQFLSDILVTDPEAYDLLRLTEGEPVARQVLVDELTAEVRALPHEMEILAALRRFKRREMLRIAYGDIVVGQSVSTVTRQLSYLADAILQAAYESAQRRLAPTLGLPRLPSGAEARFVILAMGKLGGVELNYSSDIDLIFLYEGEGQTDGPRSVTNAEYFSRLVQEIIRLLTQRTELGAVYRVDRRLSPEGEHGPAAMSVPAALHYYDVRGRTWERQAFIKARPAAGSLDLGYSFLQELEPWIYRRYLSRADIAGIKTLRRKIEQRVHQQGVDQRDVKNGWGGIRDIEFVIQFLQLLHGADLPSVRTGNTLEAIAGLEQAGCLTHAESSHLQESYSFLRKLEHRLQIMFDLQTHSIPNDPTEVQKLAIRMGYGDGASGSARDQFERDYRRFTTRNRQILNHLLHDAFTDDSETAAEVELILDPEPTPEFIHNVLSRHRFRDIPQAYRNLMNLAEERIPFLSTRRCRHFLASIAPMLLSAIAATPDPDATLVTLNQVSDSLGGKGVLWELFSFNPPSLKLYVQLCAYTPFLASLLISNPGMIDSLMDSLVLDKLPDRRFMEMTLRELSLAAEDLDPILHAFKNDHLLQIGVRDLLGKDDVEAITQAISDLAETCLTEIVVREYEQLVLRYGQPTVGEGLRQGQRAEMVILAMGKFGGREMNYQSDLDLVFLYEEDGNTVPVVESGYVRPRDTTTNQHFFSELTQRIIRRISYLGPYGRLYQVDARLRPTGRSGTLVFSLREFANYFYQGMGQLWERQALCKARPAVVSERMRPVVESLIQDVIYSEPWRPEFALQIADMRRRLEETAKPLDIKRGRGGIVDVEFLVQMLQLRHGREYPEIRKTSTFAAMRALHEKGLLREQTFNELYESYRFLRALENRLQLVAPTAKSRIPEDPTELARLAHLMSAEDPGSLVQTVEQYLARNRYHWETTVNRLAEGKE</sequence>
<keyword evidence="2 9" id="KW-0548">Nucleotidyltransferase</keyword>
<dbReference type="InterPro" id="IPR043519">
    <property type="entry name" value="NT_sf"/>
</dbReference>
<dbReference type="Proteomes" id="UP000215086">
    <property type="component" value="Chromosome"/>
</dbReference>
<dbReference type="OrthoDB" id="9759366at2"/>
<evidence type="ECO:0000259" key="7">
    <source>
        <dbReference type="Pfam" id="PF03710"/>
    </source>
</evidence>
<reference evidence="9 10" key="1">
    <citation type="journal article" name="Front. Microbiol.">
        <title>Sugar Metabolism of the First Thermophilic Planctomycete Thermogutta terrifontis: Comparative Genomic and Transcriptomic Approaches.</title>
        <authorList>
            <person name="Elcheninov A.G."/>
            <person name="Menzel P."/>
            <person name="Gudbergsdottir S.R."/>
            <person name="Slesarev A.I."/>
            <person name="Kadnikov V.V."/>
            <person name="Krogh A."/>
            <person name="Bonch-Osmolovskaya E.A."/>
            <person name="Peng X."/>
            <person name="Kublanov I.V."/>
        </authorList>
    </citation>
    <scope>NUCLEOTIDE SEQUENCE [LARGE SCALE GENOMIC DNA]</scope>
    <source>
        <strain evidence="9 10">R1</strain>
    </source>
</reference>
<evidence type="ECO:0000256" key="2">
    <source>
        <dbReference type="ARBA" id="ARBA00022695"/>
    </source>
</evidence>
<dbReference type="SUPFAM" id="SSF81301">
    <property type="entry name" value="Nucleotidyltransferase"/>
    <property type="match status" value="2"/>
</dbReference>
<dbReference type="Gene3D" id="3.30.460.10">
    <property type="entry name" value="Beta Polymerase, domain 2"/>
    <property type="match status" value="2"/>
</dbReference>
<dbReference type="EMBL" id="CP018477">
    <property type="protein sequence ID" value="ASV76294.1"/>
    <property type="molecule type" value="Genomic_DNA"/>
</dbReference>
<dbReference type="RefSeq" id="WP_095416117.1">
    <property type="nucleotide sequence ID" value="NZ_CP018477.1"/>
</dbReference>
<dbReference type="GO" id="GO:0005524">
    <property type="term" value="F:ATP binding"/>
    <property type="evidence" value="ECO:0007669"/>
    <property type="project" value="UniProtKB-KW"/>
</dbReference>
<dbReference type="GO" id="GO:0005829">
    <property type="term" value="C:cytosol"/>
    <property type="evidence" value="ECO:0007669"/>
    <property type="project" value="TreeGrafter"/>
</dbReference>
<dbReference type="GO" id="GO:0016874">
    <property type="term" value="F:ligase activity"/>
    <property type="evidence" value="ECO:0007669"/>
    <property type="project" value="UniProtKB-KW"/>
</dbReference>
<dbReference type="KEGG" id="ttf:THTE_3693"/>
<dbReference type="InterPro" id="IPR005190">
    <property type="entry name" value="GlnE_rpt_dom"/>
</dbReference>
<keyword evidence="6" id="KW-0511">Multifunctional enzyme</keyword>
<proteinExistence type="predicted"/>
<evidence type="ECO:0000313" key="9">
    <source>
        <dbReference type="EMBL" id="ASV76294.1"/>
    </source>
</evidence>
<dbReference type="EC" id="2.7.7.42" evidence="9"/>
<accession>A0A286RK24</accession>
<dbReference type="InterPro" id="IPR023057">
    <property type="entry name" value="GlnE"/>
</dbReference>
<dbReference type="NCBIfam" id="NF008292">
    <property type="entry name" value="PRK11072.1"/>
    <property type="match status" value="1"/>
</dbReference>
<feature type="domain" description="PII-uridylyltransferase/Glutamine-synthetase adenylyltransferase" evidence="8">
    <location>
        <begin position="364"/>
        <end position="507"/>
    </location>
</feature>
<feature type="domain" description="Glutamate-ammonia ligase adenylyltransferase repeated" evidence="7">
    <location>
        <begin position="625"/>
        <end position="873"/>
    </location>
</feature>
<evidence type="ECO:0000256" key="1">
    <source>
        <dbReference type="ARBA" id="ARBA00022679"/>
    </source>
</evidence>
<dbReference type="InterPro" id="IPR013546">
    <property type="entry name" value="PII_UdlTrfase/GS_AdlTrfase"/>
</dbReference>
<keyword evidence="10" id="KW-1185">Reference proteome</keyword>
<evidence type="ECO:0000313" key="10">
    <source>
        <dbReference type="Proteomes" id="UP000215086"/>
    </source>
</evidence>
<keyword evidence="4" id="KW-0067">ATP-binding</keyword>
<dbReference type="GO" id="GO:0008882">
    <property type="term" value="F:[glutamate-ammonia-ligase] adenylyltransferase activity"/>
    <property type="evidence" value="ECO:0007669"/>
    <property type="project" value="UniProtKB-EC"/>
</dbReference>
<evidence type="ECO:0000256" key="4">
    <source>
        <dbReference type="ARBA" id="ARBA00022840"/>
    </source>
</evidence>
<name>A0A286RK24_9BACT</name>
<evidence type="ECO:0000256" key="6">
    <source>
        <dbReference type="ARBA" id="ARBA00023268"/>
    </source>
</evidence>
<evidence type="ECO:0000259" key="8">
    <source>
        <dbReference type="Pfam" id="PF08335"/>
    </source>
</evidence>
<dbReference type="PANTHER" id="PTHR30621:SF0">
    <property type="entry name" value="BIFUNCTIONAL GLUTAMINE SYNTHETASE ADENYLYLTRANSFERASE_ADENYLYL-REMOVING ENZYME"/>
    <property type="match status" value="1"/>
</dbReference>
<evidence type="ECO:0000256" key="3">
    <source>
        <dbReference type="ARBA" id="ARBA00022741"/>
    </source>
</evidence>
<dbReference type="SUPFAM" id="SSF81593">
    <property type="entry name" value="Nucleotidyltransferase substrate binding subunit/domain"/>
    <property type="match status" value="2"/>
</dbReference>
<protein>
    <submittedName>
        <fullName evidence="9">Glutamate-ammonia-ligase adenylyltransferase</fullName>
        <ecNumber evidence="9">2.7.7.42</ecNumber>
    </submittedName>
</protein>
<keyword evidence="5" id="KW-0460">Magnesium</keyword>
<keyword evidence="1 9" id="KW-0808">Transferase</keyword>
<dbReference type="AlphaFoldDB" id="A0A286RK24"/>
<dbReference type="Pfam" id="PF08335">
    <property type="entry name" value="GlnD_UR_UTase"/>
    <property type="match status" value="2"/>
</dbReference>
<dbReference type="Pfam" id="PF03710">
    <property type="entry name" value="GlnE"/>
    <property type="match status" value="2"/>
</dbReference>
<feature type="domain" description="PII-uridylyltransferase/Glutamine-synthetase adenylyltransferase" evidence="8">
    <location>
        <begin position="904"/>
        <end position="1023"/>
    </location>
</feature>
<dbReference type="Gene3D" id="1.20.120.330">
    <property type="entry name" value="Nucleotidyltransferases domain 2"/>
    <property type="match status" value="2"/>
</dbReference>
<dbReference type="Gene3D" id="1.20.120.1510">
    <property type="match status" value="1"/>
</dbReference>
<dbReference type="CDD" id="cd05401">
    <property type="entry name" value="NT_GlnE_GlnD_like"/>
    <property type="match status" value="2"/>
</dbReference>